<dbReference type="PROSITE" id="PS50928">
    <property type="entry name" value="ABC_TM1"/>
    <property type="match status" value="1"/>
</dbReference>
<keyword evidence="5" id="KW-0571">Peptide transport</keyword>
<sequence>MADPGETLAGPAPGARLLRRVTGSLSARIGLGLLIAAVLAALLAPLLATHDPDAIDMAARLLPPDATHWAGTDEVGRDLYSRILWGARTSLGIGLGVVAIGALAGTLIGGFSGLMGGWIDAAIMRFMDLVMALPGLVLALALAAALGPSLTNAMIAMGVLGVPGYCRVARGQALALRQHGFVLAAHTFGAGPWHILVRHILPNLMAPMLVIATLDVGNAMIGVATLSFIGLGAQPPLAEWGAMVNAGQSYILSAWWYATLPGLAILLTALGFNLVGDAIGSLANPKGDRA</sequence>
<evidence type="ECO:0000313" key="11">
    <source>
        <dbReference type="EMBL" id="MFD0947396.1"/>
    </source>
</evidence>
<dbReference type="Proteomes" id="UP001596977">
    <property type="component" value="Unassembled WGS sequence"/>
</dbReference>
<organism evidence="11 12">
    <name type="scientific">Sphingomonas canadensis</name>
    <dbReference type="NCBI Taxonomy" id="1219257"/>
    <lineage>
        <taxon>Bacteria</taxon>
        <taxon>Pseudomonadati</taxon>
        <taxon>Pseudomonadota</taxon>
        <taxon>Alphaproteobacteria</taxon>
        <taxon>Sphingomonadales</taxon>
        <taxon>Sphingomonadaceae</taxon>
        <taxon>Sphingomonas</taxon>
    </lineage>
</organism>
<comment type="similarity">
    <text evidence="9">Belongs to the binding-protein-dependent transport system permease family.</text>
</comment>
<dbReference type="Gene3D" id="1.10.3720.10">
    <property type="entry name" value="MetI-like"/>
    <property type="match status" value="1"/>
</dbReference>
<feature type="transmembrane region" description="Helical" evidence="9">
    <location>
        <begin position="181"/>
        <end position="201"/>
    </location>
</feature>
<feature type="transmembrane region" description="Helical" evidence="9">
    <location>
        <begin position="91"/>
        <end position="114"/>
    </location>
</feature>
<dbReference type="Pfam" id="PF12911">
    <property type="entry name" value="OppC_N"/>
    <property type="match status" value="1"/>
</dbReference>
<name>A0ABW3H7C1_9SPHN</name>
<evidence type="ECO:0000256" key="9">
    <source>
        <dbReference type="RuleBase" id="RU363032"/>
    </source>
</evidence>
<dbReference type="SUPFAM" id="SSF161098">
    <property type="entry name" value="MetI-like"/>
    <property type="match status" value="1"/>
</dbReference>
<keyword evidence="3" id="KW-1003">Cell membrane</keyword>
<evidence type="ECO:0000256" key="3">
    <source>
        <dbReference type="ARBA" id="ARBA00022475"/>
    </source>
</evidence>
<evidence type="ECO:0000256" key="1">
    <source>
        <dbReference type="ARBA" id="ARBA00004651"/>
    </source>
</evidence>
<feature type="transmembrane region" description="Helical" evidence="9">
    <location>
        <begin position="254"/>
        <end position="275"/>
    </location>
</feature>
<dbReference type="PANTHER" id="PTHR43386:SF1">
    <property type="entry name" value="D,D-DIPEPTIDE TRANSPORT SYSTEM PERMEASE PROTEIN DDPC-RELATED"/>
    <property type="match status" value="1"/>
</dbReference>
<keyword evidence="6" id="KW-0653">Protein transport</keyword>
<dbReference type="EMBL" id="JBHTJG010000006">
    <property type="protein sequence ID" value="MFD0947396.1"/>
    <property type="molecule type" value="Genomic_DNA"/>
</dbReference>
<protein>
    <submittedName>
        <fullName evidence="11">ABC transporter permease subunit</fullName>
    </submittedName>
</protein>
<dbReference type="RefSeq" id="WP_264944815.1">
    <property type="nucleotide sequence ID" value="NZ_JAPDRA010000006.1"/>
</dbReference>
<keyword evidence="8 9" id="KW-0472">Membrane</keyword>
<keyword evidence="4 9" id="KW-0812">Transmembrane</keyword>
<keyword evidence="7 9" id="KW-1133">Transmembrane helix</keyword>
<dbReference type="InterPro" id="IPR000515">
    <property type="entry name" value="MetI-like"/>
</dbReference>
<evidence type="ECO:0000256" key="7">
    <source>
        <dbReference type="ARBA" id="ARBA00022989"/>
    </source>
</evidence>
<comment type="subcellular location">
    <subcellularLocation>
        <location evidence="1 9">Cell membrane</location>
        <topology evidence="1 9">Multi-pass membrane protein</topology>
    </subcellularLocation>
</comment>
<evidence type="ECO:0000259" key="10">
    <source>
        <dbReference type="PROSITE" id="PS50928"/>
    </source>
</evidence>
<feature type="transmembrane region" description="Helical" evidence="9">
    <location>
        <begin position="207"/>
        <end position="233"/>
    </location>
</feature>
<keyword evidence="2 9" id="KW-0813">Transport</keyword>
<gene>
    <name evidence="11" type="ORF">ACFQ1E_13685</name>
</gene>
<feature type="transmembrane region" description="Helical" evidence="9">
    <location>
        <begin position="126"/>
        <end position="146"/>
    </location>
</feature>
<evidence type="ECO:0000313" key="12">
    <source>
        <dbReference type="Proteomes" id="UP001596977"/>
    </source>
</evidence>
<dbReference type="Pfam" id="PF00528">
    <property type="entry name" value="BPD_transp_1"/>
    <property type="match status" value="1"/>
</dbReference>
<dbReference type="CDD" id="cd06261">
    <property type="entry name" value="TM_PBP2"/>
    <property type="match status" value="1"/>
</dbReference>
<proteinExistence type="inferred from homology"/>
<dbReference type="InterPro" id="IPR025966">
    <property type="entry name" value="OppC_N"/>
</dbReference>
<keyword evidence="12" id="KW-1185">Reference proteome</keyword>
<evidence type="ECO:0000256" key="5">
    <source>
        <dbReference type="ARBA" id="ARBA00022856"/>
    </source>
</evidence>
<feature type="domain" description="ABC transmembrane type-1" evidence="10">
    <location>
        <begin position="87"/>
        <end position="276"/>
    </location>
</feature>
<evidence type="ECO:0000256" key="4">
    <source>
        <dbReference type="ARBA" id="ARBA00022692"/>
    </source>
</evidence>
<dbReference type="InterPro" id="IPR050366">
    <property type="entry name" value="BP-dependent_transpt_permease"/>
</dbReference>
<dbReference type="InterPro" id="IPR035906">
    <property type="entry name" value="MetI-like_sf"/>
</dbReference>
<feature type="transmembrane region" description="Helical" evidence="9">
    <location>
        <begin position="25"/>
        <end position="48"/>
    </location>
</feature>
<dbReference type="PANTHER" id="PTHR43386">
    <property type="entry name" value="OLIGOPEPTIDE TRANSPORT SYSTEM PERMEASE PROTEIN APPC"/>
    <property type="match status" value="1"/>
</dbReference>
<evidence type="ECO:0000256" key="6">
    <source>
        <dbReference type="ARBA" id="ARBA00022927"/>
    </source>
</evidence>
<comment type="caution">
    <text evidence="11">The sequence shown here is derived from an EMBL/GenBank/DDBJ whole genome shotgun (WGS) entry which is preliminary data.</text>
</comment>
<reference evidence="12" key="1">
    <citation type="journal article" date="2019" name="Int. J. Syst. Evol. Microbiol.">
        <title>The Global Catalogue of Microorganisms (GCM) 10K type strain sequencing project: providing services to taxonomists for standard genome sequencing and annotation.</title>
        <authorList>
            <consortium name="The Broad Institute Genomics Platform"/>
            <consortium name="The Broad Institute Genome Sequencing Center for Infectious Disease"/>
            <person name="Wu L."/>
            <person name="Ma J."/>
        </authorList>
    </citation>
    <scope>NUCLEOTIDE SEQUENCE [LARGE SCALE GENOMIC DNA]</scope>
    <source>
        <strain evidence="12">CCUG 62982</strain>
    </source>
</reference>
<accession>A0ABW3H7C1</accession>
<evidence type="ECO:0000256" key="2">
    <source>
        <dbReference type="ARBA" id="ARBA00022448"/>
    </source>
</evidence>
<evidence type="ECO:0000256" key="8">
    <source>
        <dbReference type="ARBA" id="ARBA00023136"/>
    </source>
</evidence>